<dbReference type="EMBL" id="SGPM01000086">
    <property type="protein sequence ID" value="THH30308.1"/>
    <property type="molecule type" value="Genomic_DNA"/>
</dbReference>
<organism evidence="2 3">
    <name type="scientific">Antrodiella citrinella</name>
    <dbReference type="NCBI Taxonomy" id="2447956"/>
    <lineage>
        <taxon>Eukaryota</taxon>
        <taxon>Fungi</taxon>
        <taxon>Dikarya</taxon>
        <taxon>Basidiomycota</taxon>
        <taxon>Agaricomycotina</taxon>
        <taxon>Agaricomycetes</taxon>
        <taxon>Polyporales</taxon>
        <taxon>Steccherinaceae</taxon>
        <taxon>Antrodiella</taxon>
    </lineage>
</organism>
<dbReference type="InterPro" id="IPR010730">
    <property type="entry name" value="HET"/>
</dbReference>
<dbReference type="OrthoDB" id="6329284at2759"/>
<feature type="domain" description="Heterokaryon incompatibility" evidence="1">
    <location>
        <begin position="43"/>
        <end position="139"/>
    </location>
</feature>
<evidence type="ECO:0000313" key="2">
    <source>
        <dbReference type="EMBL" id="THH30308.1"/>
    </source>
</evidence>
<name>A0A4S4MXX2_9APHY</name>
<proteinExistence type="predicted"/>
<dbReference type="AlphaFoldDB" id="A0A4S4MXX2"/>
<keyword evidence="3" id="KW-1185">Reference proteome</keyword>
<dbReference type="PANTHER" id="PTHR24148:SF64">
    <property type="entry name" value="HETEROKARYON INCOMPATIBILITY DOMAIN-CONTAINING PROTEIN"/>
    <property type="match status" value="1"/>
</dbReference>
<accession>A0A4S4MXX2</accession>
<sequence>MDFRLLVKQPTGSDSSQPSITLEGNQWFLSESLNIDSDSIPKYACVSYVWGPGRLANPIHSSVLMSDRTLTVLCAAIRNSHFDAFWIDAFCVPVDPVYKGPTLESMGYIYAQALKVIAVLAPRSFAAIQQMTAFKKGDAISSELLDDMEREVWINSVWTYQEVVNSTGMFFVGEDTADGNMLDCAYFLNGIGYYMAQYSKAFSLTVFEMRKRYPKLDTFEDLAADWMMAGYTERSALEIMSNMGRRVFDDPKNYFYSMIGALTQKPSQRSKKPSVETLAESFMAVAEEKGDYSFVFSSAPRDERPGLEWRPRPQLLRAGVTWRVDGEMLKGTKEPGGIRLHEIVVVHPGEAVGLVARSIIYTWMNALELESEPDAVIAIKMRELLKFLGFTGTGRTILTEHGFAYPQEEVPEGAAVEVWLATGVYYLFGAPAMIVAHVDDTARYIPAVFAGSGRWLEGRTDVFIPMSSARL</sequence>
<reference evidence="2 3" key="1">
    <citation type="submission" date="2019-02" db="EMBL/GenBank/DDBJ databases">
        <title>Genome sequencing of the rare red list fungi Antrodiella citrinella (Flaviporus citrinellus).</title>
        <authorList>
            <person name="Buettner E."/>
            <person name="Kellner H."/>
        </authorList>
    </citation>
    <scope>NUCLEOTIDE SEQUENCE [LARGE SCALE GENOMIC DNA]</scope>
    <source>
        <strain evidence="2 3">DSM 108506</strain>
    </source>
</reference>
<evidence type="ECO:0000313" key="3">
    <source>
        <dbReference type="Proteomes" id="UP000308730"/>
    </source>
</evidence>
<protein>
    <recommendedName>
        <fullName evidence="1">Heterokaryon incompatibility domain-containing protein</fullName>
    </recommendedName>
</protein>
<dbReference type="PANTHER" id="PTHR24148">
    <property type="entry name" value="ANKYRIN REPEAT DOMAIN-CONTAINING PROTEIN 39 HOMOLOG-RELATED"/>
    <property type="match status" value="1"/>
</dbReference>
<gene>
    <name evidence="2" type="ORF">EUX98_g3878</name>
</gene>
<dbReference type="InterPro" id="IPR052895">
    <property type="entry name" value="HetReg/Transcr_Mod"/>
</dbReference>
<evidence type="ECO:0000259" key="1">
    <source>
        <dbReference type="Pfam" id="PF06985"/>
    </source>
</evidence>
<dbReference type="Proteomes" id="UP000308730">
    <property type="component" value="Unassembled WGS sequence"/>
</dbReference>
<comment type="caution">
    <text evidence="2">The sequence shown here is derived from an EMBL/GenBank/DDBJ whole genome shotgun (WGS) entry which is preliminary data.</text>
</comment>
<dbReference type="Pfam" id="PF06985">
    <property type="entry name" value="HET"/>
    <property type="match status" value="1"/>
</dbReference>